<feature type="transmembrane region" description="Helical" evidence="6">
    <location>
        <begin position="204"/>
        <end position="227"/>
    </location>
</feature>
<feature type="transmembrane region" description="Helical" evidence="6">
    <location>
        <begin position="107"/>
        <end position="125"/>
    </location>
</feature>
<evidence type="ECO:0000256" key="5">
    <source>
        <dbReference type="PROSITE-ProRule" id="PRU00205"/>
    </source>
</evidence>
<dbReference type="GO" id="GO:0007009">
    <property type="term" value="P:plasma membrane organization"/>
    <property type="evidence" value="ECO:0007669"/>
    <property type="project" value="TreeGrafter"/>
</dbReference>
<comment type="caution">
    <text evidence="8">The sequence shown here is derived from an EMBL/GenBank/DDBJ whole genome shotgun (WGS) entry which is preliminary data.</text>
</comment>
<dbReference type="GO" id="GO:0097035">
    <property type="term" value="P:regulation of membrane lipid distribution"/>
    <property type="evidence" value="ECO:0007669"/>
    <property type="project" value="TreeGrafter"/>
</dbReference>
<feature type="transmembrane region" description="Helical" evidence="6">
    <location>
        <begin position="64"/>
        <end position="87"/>
    </location>
</feature>
<keyword evidence="4 5" id="KW-0472">Membrane</keyword>
<feature type="transmembrane region" description="Helical" evidence="6">
    <location>
        <begin position="239"/>
        <end position="261"/>
    </location>
</feature>
<evidence type="ECO:0000256" key="2">
    <source>
        <dbReference type="ARBA" id="ARBA00022692"/>
    </source>
</evidence>
<evidence type="ECO:0000313" key="8">
    <source>
        <dbReference type="EMBL" id="KAK8947393.1"/>
    </source>
</evidence>
<feature type="domain" description="TLC" evidence="7">
    <location>
        <begin position="60"/>
        <end position="269"/>
    </location>
</feature>
<keyword evidence="9" id="KW-1185">Reference proteome</keyword>
<evidence type="ECO:0000256" key="3">
    <source>
        <dbReference type="ARBA" id="ARBA00022989"/>
    </source>
</evidence>
<dbReference type="Proteomes" id="UP001418222">
    <property type="component" value="Unassembled WGS sequence"/>
</dbReference>
<dbReference type="GO" id="GO:0055091">
    <property type="term" value="P:phospholipid homeostasis"/>
    <property type="evidence" value="ECO:0007669"/>
    <property type="project" value="TreeGrafter"/>
</dbReference>
<evidence type="ECO:0000259" key="7">
    <source>
        <dbReference type="PROSITE" id="PS50922"/>
    </source>
</evidence>
<evidence type="ECO:0000256" key="1">
    <source>
        <dbReference type="ARBA" id="ARBA00004141"/>
    </source>
</evidence>
<dbReference type="PROSITE" id="PS50922">
    <property type="entry name" value="TLC"/>
    <property type="match status" value="1"/>
</dbReference>
<dbReference type="InterPro" id="IPR050846">
    <property type="entry name" value="TLCD"/>
</dbReference>
<proteinExistence type="predicted"/>
<gene>
    <name evidence="8" type="ORF">KSP39_PZI006999</name>
</gene>
<dbReference type="AlphaFoldDB" id="A0AAP0BRD7"/>
<keyword evidence="3 6" id="KW-1133">Transmembrane helix</keyword>
<sequence length="276" mass="31613">MARKEGDTAVFFSSFFWATLILWSVSVAFEITANRRTKLSPVVAGFAFFQAANWFFYGVSRDPLFVNTTISLLHSSIMSVSVLVILSNQWMVNGFRSMLEHGQLFDGTWLGAYTTLCFSCGYFAYDQLDMLRHRLYSGWFPSILAHHLVLLTCFTLALYRHVTINYLILTLVCELHSVTLHVRKLRRMAGIREARSSSLLKLEWMLNWATFFVARLICHIFITYKLIVESGKFGKGVELPLALLGMAGMNFLNVFLGVDLFKAYKREKGTQSRHLE</sequence>
<dbReference type="GO" id="GO:0071709">
    <property type="term" value="P:membrane assembly"/>
    <property type="evidence" value="ECO:0007669"/>
    <property type="project" value="TreeGrafter"/>
</dbReference>
<evidence type="ECO:0000256" key="6">
    <source>
        <dbReference type="SAM" id="Phobius"/>
    </source>
</evidence>
<protein>
    <recommendedName>
        <fullName evidence="7">TLC domain-containing protein</fullName>
    </recommendedName>
</protein>
<keyword evidence="2 5" id="KW-0812">Transmembrane</keyword>
<feature type="transmembrane region" description="Helical" evidence="6">
    <location>
        <begin position="38"/>
        <end position="57"/>
    </location>
</feature>
<dbReference type="SMART" id="SM00724">
    <property type="entry name" value="TLC"/>
    <property type="match status" value="1"/>
</dbReference>
<accession>A0AAP0BRD7</accession>
<dbReference type="Pfam" id="PF03798">
    <property type="entry name" value="TRAM_LAG1_CLN8"/>
    <property type="match status" value="1"/>
</dbReference>
<evidence type="ECO:0000256" key="4">
    <source>
        <dbReference type="ARBA" id="ARBA00023136"/>
    </source>
</evidence>
<evidence type="ECO:0000313" key="9">
    <source>
        <dbReference type="Proteomes" id="UP001418222"/>
    </source>
</evidence>
<dbReference type="InterPro" id="IPR006634">
    <property type="entry name" value="TLC-dom"/>
</dbReference>
<dbReference type="EMBL" id="JBBWWQ010000005">
    <property type="protein sequence ID" value="KAK8947393.1"/>
    <property type="molecule type" value="Genomic_DNA"/>
</dbReference>
<dbReference type="PANTHER" id="PTHR13439:SF4">
    <property type="entry name" value="TLC DOMAIN-CONTAINING PROTEIN"/>
    <property type="match status" value="1"/>
</dbReference>
<dbReference type="PANTHER" id="PTHR13439">
    <property type="entry name" value="CT120 PROTEIN"/>
    <property type="match status" value="1"/>
</dbReference>
<feature type="transmembrane region" description="Helical" evidence="6">
    <location>
        <begin position="164"/>
        <end position="183"/>
    </location>
</feature>
<reference evidence="8 9" key="1">
    <citation type="journal article" date="2022" name="Nat. Plants">
        <title>Genomes of leafy and leafless Platanthera orchids illuminate the evolution of mycoheterotrophy.</title>
        <authorList>
            <person name="Li M.H."/>
            <person name="Liu K.W."/>
            <person name="Li Z."/>
            <person name="Lu H.C."/>
            <person name="Ye Q.L."/>
            <person name="Zhang D."/>
            <person name="Wang J.Y."/>
            <person name="Li Y.F."/>
            <person name="Zhong Z.M."/>
            <person name="Liu X."/>
            <person name="Yu X."/>
            <person name="Liu D.K."/>
            <person name="Tu X.D."/>
            <person name="Liu B."/>
            <person name="Hao Y."/>
            <person name="Liao X.Y."/>
            <person name="Jiang Y.T."/>
            <person name="Sun W.H."/>
            <person name="Chen J."/>
            <person name="Chen Y.Q."/>
            <person name="Ai Y."/>
            <person name="Zhai J.W."/>
            <person name="Wu S.S."/>
            <person name="Zhou Z."/>
            <person name="Hsiao Y.Y."/>
            <person name="Wu W.L."/>
            <person name="Chen Y.Y."/>
            <person name="Lin Y.F."/>
            <person name="Hsu J.L."/>
            <person name="Li C.Y."/>
            <person name="Wang Z.W."/>
            <person name="Zhao X."/>
            <person name="Zhong W.Y."/>
            <person name="Ma X.K."/>
            <person name="Ma L."/>
            <person name="Huang J."/>
            <person name="Chen G.Z."/>
            <person name="Huang M.Z."/>
            <person name="Huang L."/>
            <person name="Peng D.H."/>
            <person name="Luo Y.B."/>
            <person name="Zou S.Q."/>
            <person name="Chen S.P."/>
            <person name="Lan S."/>
            <person name="Tsai W.C."/>
            <person name="Van de Peer Y."/>
            <person name="Liu Z.J."/>
        </authorList>
    </citation>
    <scope>NUCLEOTIDE SEQUENCE [LARGE SCALE GENOMIC DNA]</scope>
    <source>
        <strain evidence="8">Lor287</strain>
    </source>
</reference>
<feature type="transmembrane region" description="Helical" evidence="6">
    <location>
        <begin position="137"/>
        <end position="158"/>
    </location>
</feature>
<name>A0AAP0BRD7_9ASPA</name>
<dbReference type="GO" id="GO:0005886">
    <property type="term" value="C:plasma membrane"/>
    <property type="evidence" value="ECO:0007669"/>
    <property type="project" value="TreeGrafter"/>
</dbReference>
<comment type="subcellular location">
    <subcellularLocation>
        <location evidence="1">Membrane</location>
        <topology evidence="1">Multi-pass membrane protein</topology>
    </subcellularLocation>
</comment>
<organism evidence="8 9">
    <name type="scientific">Platanthera zijinensis</name>
    <dbReference type="NCBI Taxonomy" id="2320716"/>
    <lineage>
        <taxon>Eukaryota</taxon>
        <taxon>Viridiplantae</taxon>
        <taxon>Streptophyta</taxon>
        <taxon>Embryophyta</taxon>
        <taxon>Tracheophyta</taxon>
        <taxon>Spermatophyta</taxon>
        <taxon>Magnoliopsida</taxon>
        <taxon>Liliopsida</taxon>
        <taxon>Asparagales</taxon>
        <taxon>Orchidaceae</taxon>
        <taxon>Orchidoideae</taxon>
        <taxon>Orchideae</taxon>
        <taxon>Orchidinae</taxon>
        <taxon>Platanthera</taxon>
    </lineage>
</organism>